<geneLocation type="plasmid" evidence="2">
    <name>pM2-1</name>
</geneLocation>
<protein>
    <submittedName>
        <fullName evidence="2">Uncharacterized protein</fullName>
    </submittedName>
</protein>
<dbReference type="RefSeq" id="WP_042847307.1">
    <property type="nucleotide sequence ID" value="NZ_CP095444.1"/>
</dbReference>
<dbReference type="AlphaFoldDB" id="A0A899NGN5"/>
<feature type="transmembrane region" description="Helical" evidence="1">
    <location>
        <begin position="63"/>
        <end position="81"/>
    </location>
</feature>
<feature type="transmembrane region" description="Helical" evidence="1">
    <location>
        <begin position="39"/>
        <end position="56"/>
    </location>
</feature>
<keyword evidence="1" id="KW-0472">Membrane</keyword>
<sequence length="116" mass="13083">MRLLEFIHYMYRNQKNKLLIAIFIIALIIVRLVSLGVDATTLLGFILGLAFLMLMGRQKAVRTIVILVGMPCILLATIAGYHPPEGYQSSISGFVAGGFIMLLYREYILYRNTITK</sequence>
<dbReference type="EMBL" id="MT813046">
    <property type="protein sequence ID" value="QSM62582.1"/>
    <property type="molecule type" value="Genomic_DNA"/>
</dbReference>
<proteinExistence type="predicted"/>
<evidence type="ECO:0000313" key="2">
    <source>
        <dbReference type="EMBL" id="QSM62582.1"/>
    </source>
</evidence>
<reference evidence="2" key="1">
    <citation type="submission" date="2020-07" db="EMBL/GenBank/DDBJ databases">
        <title>Persistence and transmission of plasmid-borne blaNDM genes carried by diverse species of Enterobacterium in a Chinese goose farm.</title>
        <authorList>
            <person name="Fang L.-X."/>
            <person name="Cen D.-J."/>
        </authorList>
    </citation>
    <scope>NUCLEOTIDE SEQUENCE</scope>
    <source>
        <strain evidence="2">M2</strain>
        <plasmid evidence="2">pM2-1</plasmid>
    </source>
</reference>
<keyword evidence="1" id="KW-0812">Transmembrane</keyword>
<accession>A0A899NGN5</accession>
<keyword evidence="2" id="KW-0614">Plasmid</keyword>
<gene>
    <name evidence="2" type="ORF">EKPLLCFL_00347</name>
</gene>
<feature type="transmembrane region" description="Helical" evidence="1">
    <location>
        <begin position="16"/>
        <end position="33"/>
    </location>
</feature>
<feature type="transmembrane region" description="Helical" evidence="1">
    <location>
        <begin position="87"/>
        <end position="104"/>
    </location>
</feature>
<evidence type="ECO:0000256" key="1">
    <source>
        <dbReference type="SAM" id="Phobius"/>
    </source>
</evidence>
<organism evidence="2">
    <name type="scientific">Providencia stuartii</name>
    <dbReference type="NCBI Taxonomy" id="588"/>
    <lineage>
        <taxon>Bacteria</taxon>
        <taxon>Pseudomonadati</taxon>
        <taxon>Pseudomonadota</taxon>
        <taxon>Gammaproteobacteria</taxon>
        <taxon>Enterobacterales</taxon>
        <taxon>Morganellaceae</taxon>
        <taxon>Providencia</taxon>
    </lineage>
</organism>
<name>A0A899NGN5_PROST</name>
<keyword evidence="1" id="KW-1133">Transmembrane helix</keyword>